<dbReference type="Proteomes" id="UP000658127">
    <property type="component" value="Unassembled WGS sequence"/>
</dbReference>
<dbReference type="EMBL" id="BMNE01000001">
    <property type="protein sequence ID" value="GGN69284.1"/>
    <property type="molecule type" value="Genomic_DNA"/>
</dbReference>
<evidence type="ECO:0000313" key="2">
    <source>
        <dbReference type="EMBL" id="GGN69284.1"/>
    </source>
</evidence>
<keyword evidence="3" id="KW-1185">Reference proteome</keyword>
<organism evidence="2 3">
    <name type="scientific">Nocardia rhizosphaerihabitans</name>
    <dbReference type="NCBI Taxonomy" id="1691570"/>
    <lineage>
        <taxon>Bacteria</taxon>
        <taxon>Bacillati</taxon>
        <taxon>Actinomycetota</taxon>
        <taxon>Actinomycetes</taxon>
        <taxon>Mycobacteriales</taxon>
        <taxon>Nocardiaceae</taxon>
        <taxon>Nocardia</taxon>
    </lineage>
</organism>
<reference evidence="3" key="1">
    <citation type="journal article" date="2019" name="Int. J. Syst. Evol. Microbiol.">
        <title>The Global Catalogue of Microorganisms (GCM) 10K type strain sequencing project: providing services to taxonomists for standard genome sequencing and annotation.</title>
        <authorList>
            <consortium name="The Broad Institute Genomics Platform"/>
            <consortium name="The Broad Institute Genome Sequencing Center for Infectious Disease"/>
            <person name="Wu L."/>
            <person name="Ma J."/>
        </authorList>
    </citation>
    <scope>NUCLEOTIDE SEQUENCE [LARGE SCALE GENOMIC DNA]</scope>
    <source>
        <strain evidence="3">CGMCC 4.7329</strain>
    </source>
</reference>
<gene>
    <name evidence="2" type="ORF">GCM10011610_07360</name>
</gene>
<feature type="transmembrane region" description="Helical" evidence="1">
    <location>
        <begin position="6"/>
        <end position="29"/>
    </location>
</feature>
<keyword evidence="1" id="KW-0812">Transmembrane</keyword>
<sequence length="90" mass="9343">MTAAEKILIVGGVVTLAYGVLLGYPMTALRMRSGAPPTPRYLTVAHVGAVIQGVVLLGLVWPARMSTLPDGWNIAAAWLVVASGVFIAAL</sequence>
<comment type="caution">
    <text evidence="2">The sequence shown here is derived from an EMBL/GenBank/DDBJ whole genome shotgun (WGS) entry which is preliminary data.</text>
</comment>
<evidence type="ECO:0000313" key="3">
    <source>
        <dbReference type="Proteomes" id="UP000658127"/>
    </source>
</evidence>
<protein>
    <submittedName>
        <fullName evidence="2">Uncharacterized protein</fullName>
    </submittedName>
</protein>
<name>A0ABQ2K661_9NOCA</name>
<evidence type="ECO:0000256" key="1">
    <source>
        <dbReference type="SAM" id="Phobius"/>
    </source>
</evidence>
<keyword evidence="1" id="KW-0472">Membrane</keyword>
<feature type="transmembrane region" description="Helical" evidence="1">
    <location>
        <begin position="72"/>
        <end position="89"/>
    </location>
</feature>
<feature type="transmembrane region" description="Helical" evidence="1">
    <location>
        <begin position="41"/>
        <end position="60"/>
    </location>
</feature>
<proteinExistence type="predicted"/>
<keyword evidence="1" id="KW-1133">Transmembrane helix</keyword>
<accession>A0ABQ2K661</accession>